<dbReference type="WBParaSite" id="L893_g2699.t1">
    <property type="protein sequence ID" value="L893_g2699.t1"/>
    <property type="gene ID" value="L893_g2699"/>
</dbReference>
<proteinExistence type="predicted"/>
<reference evidence="3" key="1">
    <citation type="submission" date="2016-11" db="UniProtKB">
        <authorList>
            <consortium name="WormBaseParasite"/>
        </authorList>
    </citation>
    <scope>IDENTIFICATION</scope>
</reference>
<keyword evidence="1" id="KW-1133">Transmembrane helix</keyword>
<dbReference type="InterPro" id="IPR036444">
    <property type="entry name" value="PLipase_A2_dom_sf"/>
</dbReference>
<dbReference type="GO" id="GO:0004623">
    <property type="term" value="F:phospholipase A2 activity"/>
    <property type="evidence" value="ECO:0007669"/>
    <property type="project" value="InterPro"/>
</dbReference>
<keyword evidence="1" id="KW-0812">Transmembrane</keyword>
<organism evidence="2 3">
    <name type="scientific">Steinernema glaseri</name>
    <dbReference type="NCBI Taxonomy" id="37863"/>
    <lineage>
        <taxon>Eukaryota</taxon>
        <taxon>Metazoa</taxon>
        <taxon>Ecdysozoa</taxon>
        <taxon>Nematoda</taxon>
        <taxon>Chromadorea</taxon>
        <taxon>Rhabditida</taxon>
        <taxon>Tylenchina</taxon>
        <taxon>Panagrolaimomorpha</taxon>
        <taxon>Strongyloidoidea</taxon>
        <taxon>Steinernematidae</taxon>
        <taxon>Steinernema</taxon>
    </lineage>
</organism>
<dbReference type="GO" id="GO:0006644">
    <property type="term" value="P:phospholipid metabolic process"/>
    <property type="evidence" value="ECO:0007669"/>
    <property type="project" value="InterPro"/>
</dbReference>
<keyword evidence="2" id="KW-1185">Reference proteome</keyword>
<name>A0A1I7ZJB6_9BILA</name>
<evidence type="ECO:0000313" key="2">
    <source>
        <dbReference type="Proteomes" id="UP000095287"/>
    </source>
</evidence>
<keyword evidence="1" id="KW-0472">Membrane</keyword>
<evidence type="ECO:0000256" key="1">
    <source>
        <dbReference type="SAM" id="Phobius"/>
    </source>
</evidence>
<evidence type="ECO:0000313" key="3">
    <source>
        <dbReference type="WBParaSite" id="L893_g2699.t1"/>
    </source>
</evidence>
<dbReference type="PANTHER" id="PTHR34228">
    <property type="entry name" value="PROTEIN CBG09474-RELATED"/>
    <property type="match status" value="1"/>
</dbReference>
<feature type="transmembrane region" description="Helical" evidence="1">
    <location>
        <begin position="272"/>
        <end position="294"/>
    </location>
</feature>
<accession>A0A1I7ZJB6</accession>
<sequence length="324" mass="36182">MTGNVSQQISNVRSLKSRKNSLLTSPPMCRMKLIAAVLFMTLNLVYSIRSPSEFHCGSGEEDRQLAFEYINDSCPHNIMQANNCCEKHDECYTKQLGQEHCDHVFCECLDVNVAEGAINGSCKSVSEWYCFTVSLFGHTAYELSAPNDTVVHNKTEDKEVSVPHHCGFDRSLPIAFYDAISSHCPQYGDSFHSCCIRHNKCVLDETGSEECHADFCDCVEASVHEQGRPSCAFATQGFCRNSFSERTIFGSRATYHFWSSTVHQYGFSLAEIVVLALVFVMCIIGVSMALYCALGRLQKTLTKVSELEFMSPIYSHLRDADGSV</sequence>
<dbReference type="AlphaFoldDB" id="A0A1I7ZJB6"/>
<dbReference type="GO" id="GO:0050482">
    <property type="term" value="P:arachidonate secretion"/>
    <property type="evidence" value="ECO:0007669"/>
    <property type="project" value="InterPro"/>
</dbReference>
<dbReference type="InterPro" id="IPR053322">
    <property type="entry name" value="PLA2-like"/>
</dbReference>
<dbReference type="Proteomes" id="UP000095287">
    <property type="component" value="Unplaced"/>
</dbReference>
<dbReference type="SUPFAM" id="SSF48619">
    <property type="entry name" value="Phospholipase A2, PLA2"/>
    <property type="match status" value="1"/>
</dbReference>
<protein>
    <submittedName>
        <fullName evidence="3">Vitellogenin receptor</fullName>
    </submittedName>
</protein>